<protein>
    <submittedName>
        <fullName evidence="1">Uncharacterized protein</fullName>
    </submittedName>
</protein>
<dbReference type="EMBL" id="JAMKFB020000006">
    <property type="protein sequence ID" value="KAL0191334.1"/>
    <property type="molecule type" value="Genomic_DNA"/>
</dbReference>
<gene>
    <name evidence="1" type="ORF">M9458_014032</name>
</gene>
<keyword evidence="2" id="KW-1185">Reference proteome</keyword>
<accession>A0ABD0QYS0</accession>
<sequence>MRSLRKTVLLALVASVVLVLAVLHSWPTRVYSTVDVRYRPGSGAERLLEERLPELDPSTSTIPYRVRESVA</sequence>
<evidence type="ECO:0000313" key="1">
    <source>
        <dbReference type="EMBL" id="KAL0191334.1"/>
    </source>
</evidence>
<evidence type="ECO:0000313" key="2">
    <source>
        <dbReference type="Proteomes" id="UP001529510"/>
    </source>
</evidence>
<organism evidence="1 2">
    <name type="scientific">Cirrhinus mrigala</name>
    <name type="common">Mrigala</name>
    <dbReference type="NCBI Taxonomy" id="683832"/>
    <lineage>
        <taxon>Eukaryota</taxon>
        <taxon>Metazoa</taxon>
        <taxon>Chordata</taxon>
        <taxon>Craniata</taxon>
        <taxon>Vertebrata</taxon>
        <taxon>Euteleostomi</taxon>
        <taxon>Actinopterygii</taxon>
        <taxon>Neopterygii</taxon>
        <taxon>Teleostei</taxon>
        <taxon>Ostariophysi</taxon>
        <taxon>Cypriniformes</taxon>
        <taxon>Cyprinidae</taxon>
        <taxon>Labeoninae</taxon>
        <taxon>Labeonini</taxon>
        <taxon>Cirrhinus</taxon>
    </lineage>
</organism>
<name>A0ABD0QYS0_CIRMR</name>
<reference evidence="1 2" key="1">
    <citation type="submission" date="2024-05" db="EMBL/GenBank/DDBJ databases">
        <title>Genome sequencing and assembly of Indian major carp, Cirrhinus mrigala (Hamilton, 1822).</title>
        <authorList>
            <person name="Mohindra V."/>
            <person name="Chowdhury L.M."/>
            <person name="Lal K."/>
            <person name="Jena J.K."/>
        </authorList>
    </citation>
    <scope>NUCLEOTIDE SEQUENCE [LARGE SCALE GENOMIC DNA]</scope>
    <source>
        <strain evidence="1">CM1030</strain>
        <tissue evidence="1">Blood</tissue>
    </source>
</reference>
<dbReference type="Proteomes" id="UP001529510">
    <property type="component" value="Unassembled WGS sequence"/>
</dbReference>
<comment type="caution">
    <text evidence="1">The sequence shown here is derived from an EMBL/GenBank/DDBJ whole genome shotgun (WGS) entry which is preliminary data.</text>
</comment>
<dbReference type="AlphaFoldDB" id="A0ABD0QYS0"/>
<proteinExistence type="predicted"/>
<feature type="non-terminal residue" evidence="1">
    <location>
        <position position="71"/>
    </location>
</feature>